<dbReference type="AlphaFoldDB" id="A0A1B9E8Z3"/>
<protein>
    <submittedName>
        <fullName evidence="1">Uncharacterized protein</fullName>
    </submittedName>
</protein>
<dbReference type="STRING" id="1763534.GCA_001831475_02354"/>
<gene>
    <name evidence="1" type="ORF">LPBF_02500</name>
</gene>
<dbReference type="OrthoDB" id="1363388at2"/>
<proteinExistence type="predicted"/>
<dbReference type="Proteomes" id="UP000093510">
    <property type="component" value="Unassembled WGS sequence"/>
</dbReference>
<keyword evidence="2" id="KW-1185">Reference proteome</keyword>
<dbReference type="EMBL" id="LVEP01000011">
    <property type="protein sequence ID" value="OCB78415.1"/>
    <property type="molecule type" value="Genomic_DNA"/>
</dbReference>
<accession>A0A1B9E8Z3</accession>
<dbReference type="RefSeq" id="WP_066332073.1">
    <property type="nucleotide sequence ID" value="NZ_CP017688.1"/>
</dbReference>
<comment type="caution">
    <text evidence="1">The sequence shown here is derived from an EMBL/GenBank/DDBJ whole genome shotgun (WGS) entry which is preliminary data.</text>
</comment>
<name>A0A1B9E8Z3_9FLAO</name>
<evidence type="ECO:0000313" key="2">
    <source>
        <dbReference type="Proteomes" id="UP000093510"/>
    </source>
</evidence>
<organism evidence="1 2">
    <name type="scientific">Flavobacterium crassostreae</name>
    <dbReference type="NCBI Taxonomy" id="1763534"/>
    <lineage>
        <taxon>Bacteria</taxon>
        <taxon>Pseudomonadati</taxon>
        <taxon>Bacteroidota</taxon>
        <taxon>Flavobacteriia</taxon>
        <taxon>Flavobacteriales</taxon>
        <taxon>Flavobacteriaceae</taxon>
        <taxon>Flavobacterium</taxon>
    </lineage>
</organism>
<reference evidence="1 2" key="1">
    <citation type="submission" date="2016-03" db="EMBL/GenBank/DDBJ databases">
        <authorList>
            <person name="Ploux O."/>
        </authorList>
    </citation>
    <scope>NUCLEOTIDE SEQUENCE [LARGE SCALE GENOMIC DNA]</scope>
    <source>
        <strain evidence="1 2">LPB0076</strain>
    </source>
</reference>
<evidence type="ECO:0000313" key="1">
    <source>
        <dbReference type="EMBL" id="OCB78415.1"/>
    </source>
</evidence>
<sequence>MESKTINQDFKLTIQSGGMIEFRETGIIPRFLVFHSRELRRTWRFKQTKDTQNGVLKVNGQVAFYYFFDGLGCKMKSVANGVIGAEWEIEEVVMELRD</sequence>